<dbReference type="EMBL" id="CP000554">
    <property type="protein sequence ID" value="ABM78445.1"/>
    <property type="molecule type" value="Genomic_DNA"/>
</dbReference>
<accession>A2CAD5</accession>
<evidence type="ECO:0000259" key="6">
    <source>
        <dbReference type="Pfam" id="PF13649"/>
    </source>
</evidence>
<dbReference type="GO" id="GO:0042802">
    <property type="term" value="F:identical protein binding"/>
    <property type="evidence" value="ECO:0007669"/>
    <property type="project" value="TreeGrafter"/>
</dbReference>
<feature type="compositionally biased region" description="Polar residues" evidence="5">
    <location>
        <begin position="1"/>
        <end position="19"/>
    </location>
</feature>
<reference evidence="7 8" key="1">
    <citation type="journal article" date="2007" name="PLoS Genet.">
        <title>Patterns and implications of gene gain and loss in the evolution of Prochlorococcus.</title>
        <authorList>
            <person name="Kettler G.C."/>
            <person name="Martiny A.C."/>
            <person name="Huang K."/>
            <person name="Zucker J."/>
            <person name="Coleman M.L."/>
            <person name="Rodrigue S."/>
            <person name="Chen F."/>
            <person name="Lapidus A."/>
            <person name="Ferriera S."/>
            <person name="Johnson J."/>
            <person name="Steglich C."/>
            <person name="Church G.M."/>
            <person name="Richardson P."/>
            <person name="Chisholm S.W."/>
        </authorList>
    </citation>
    <scope>NUCLEOTIDE SEQUENCE [LARGE SCALE GENOMIC DNA]</scope>
    <source>
        <strain evidence="7 8">MIT 9303</strain>
    </source>
</reference>
<dbReference type="GO" id="GO:1904047">
    <property type="term" value="F:S-adenosyl-L-methionine binding"/>
    <property type="evidence" value="ECO:0007669"/>
    <property type="project" value="TreeGrafter"/>
</dbReference>
<keyword evidence="2 7" id="KW-0808">Transferase</keyword>
<proteinExistence type="predicted"/>
<evidence type="ECO:0000313" key="7">
    <source>
        <dbReference type="EMBL" id="ABM78445.1"/>
    </source>
</evidence>
<name>A2CAD5_PROM3</name>
<feature type="domain" description="Methyltransferase" evidence="6">
    <location>
        <begin position="72"/>
        <end position="169"/>
    </location>
</feature>
<dbReference type="GO" id="GO:0046500">
    <property type="term" value="P:S-adenosylmethionine metabolic process"/>
    <property type="evidence" value="ECO:0007669"/>
    <property type="project" value="TreeGrafter"/>
</dbReference>
<dbReference type="Pfam" id="PF13649">
    <property type="entry name" value="Methyltransf_25"/>
    <property type="match status" value="1"/>
</dbReference>
<dbReference type="GO" id="GO:0017174">
    <property type="term" value="F:glycine N-methyltransferase activity"/>
    <property type="evidence" value="ECO:0007669"/>
    <property type="project" value="InterPro"/>
</dbReference>
<dbReference type="GO" id="GO:1901052">
    <property type="term" value="P:sarcosine metabolic process"/>
    <property type="evidence" value="ECO:0007669"/>
    <property type="project" value="TreeGrafter"/>
</dbReference>
<feature type="binding site" evidence="4">
    <location>
        <begin position="123"/>
        <end position="124"/>
    </location>
    <ligand>
        <name>S-adenosyl-L-methionine</name>
        <dbReference type="ChEBI" id="CHEBI:59789"/>
    </ligand>
</feature>
<dbReference type="GO" id="GO:0046498">
    <property type="term" value="P:S-adenosylhomocysteine metabolic process"/>
    <property type="evidence" value="ECO:0007669"/>
    <property type="project" value="TreeGrafter"/>
</dbReference>
<dbReference type="RefSeq" id="WP_011826333.1">
    <property type="nucleotide sequence ID" value="NC_008820.1"/>
</dbReference>
<keyword evidence="3 4" id="KW-0949">S-adenosyl-L-methionine</keyword>
<dbReference type="GO" id="GO:0032259">
    <property type="term" value="P:methylation"/>
    <property type="evidence" value="ECO:0007669"/>
    <property type="project" value="UniProtKB-KW"/>
</dbReference>
<feature type="binding site" evidence="4">
    <location>
        <position position="97"/>
    </location>
    <ligand>
        <name>S-adenosyl-L-methionine</name>
        <dbReference type="ChEBI" id="CHEBI:59789"/>
    </ligand>
</feature>
<gene>
    <name evidence="7" type="ordered locus">P9303_17011</name>
</gene>
<dbReference type="GO" id="GO:0016594">
    <property type="term" value="F:glycine binding"/>
    <property type="evidence" value="ECO:0007669"/>
    <property type="project" value="TreeGrafter"/>
</dbReference>
<evidence type="ECO:0000256" key="3">
    <source>
        <dbReference type="ARBA" id="ARBA00022691"/>
    </source>
</evidence>
<dbReference type="KEGG" id="pmf:P9303_17011"/>
<evidence type="ECO:0000256" key="2">
    <source>
        <dbReference type="ARBA" id="ARBA00022679"/>
    </source>
</evidence>
<feature type="binding site" evidence="4">
    <location>
        <position position="35"/>
    </location>
    <ligand>
        <name>S-adenosyl-L-methionine</name>
        <dbReference type="ChEBI" id="CHEBI:59789"/>
    </ligand>
</feature>
<dbReference type="Gene3D" id="3.40.50.150">
    <property type="entry name" value="Vaccinia Virus protein VP39"/>
    <property type="match status" value="1"/>
</dbReference>
<dbReference type="STRING" id="59922.P9303_17011"/>
<dbReference type="GO" id="GO:0006730">
    <property type="term" value="P:one-carbon metabolic process"/>
    <property type="evidence" value="ECO:0007669"/>
    <property type="project" value="TreeGrafter"/>
</dbReference>
<dbReference type="SUPFAM" id="SSF53335">
    <property type="entry name" value="S-adenosyl-L-methionine-dependent methyltransferases"/>
    <property type="match status" value="1"/>
</dbReference>
<evidence type="ECO:0000256" key="5">
    <source>
        <dbReference type="SAM" id="MobiDB-lite"/>
    </source>
</evidence>
<feature type="region of interest" description="Disordered" evidence="5">
    <location>
        <begin position="1"/>
        <end position="23"/>
    </location>
</feature>
<evidence type="ECO:0000256" key="4">
    <source>
        <dbReference type="PIRSR" id="PIRSR000385-2"/>
    </source>
</evidence>
<dbReference type="InterPro" id="IPR041698">
    <property type="entry name" value="Methyltransf_25"/>
</dbReference>
<evidence type="ECO:0000313" key="8">
    <source>
        <dbReference type="Proteomes" id="UP000002274"/>
    </source>
</evidence>
<dbReference type="AlphaFoldDB" id="A2CAD5"/>
<dbReference type="PANTHER" id="PTHR16458">
    <property type="entry name" value="GLYCINE N-METHYLTRANSFERASE"/>
    <property type="match status" value="1"/>
</dbReference>
<evidence type="ECO:0000256" key="1">
    <source>
        <dbReference type="ARBA" id="ARBA00022603"/>
    </source>
</evidence>
<dbReference type="HOGENOM" id="CLU_069129_0_0_3"/>
<dbReference type="Gene3D" id="3.30.46.10">
    <property type="entry name" value="Glycine N-methyltransferase, chain A, domain 1"/>
    <property type="match status" value="1"/>
</dbReference>
<feature type="binding site" evidence="4">
    <location>
        <position position="141"/>
    </location>
    <ligand>
        <name>S-adenosyl-L-methionine</name>
        <dbReference type="ChEBI" id="CHEBI:59789"/>
    </ligand>
</feature>
<dbReference type="Proteomes" id="UP000002274">
    <property type="component" value="Chromosome"/>
</dbReference>
<organism evidence="7 8">
    <name type="scientific">Prochlorococcus marinus (strain MIT 9303)</name>
    <dbReference type="NCBI Taxonomy" id="59922"/>
    <lineage>
        <taxon>Bacteria</taxon>
        <taxon>Bacillati</taxon>
        <taxon>Cyanobacteriota</taxon>
        <taxon>Cyanophyceae</taxon>
        <taxon>Synechococcales</taxon>
        <taxon>Prochlorococcaceae</taxon>
        <taxon>Prochlorococcus</taxon>
    </lineage>
</organism>
<dbReference type="BioCyc" id="PMAR59922:G1G80-1478-MONOMER"/>
<dbReference type="GO" id="GO:0006111">
    <property type="term" value="P:regulation of gluconeogenesis"/>
    <property type="evidence" value="ECO:0007669"/>
    <property type="project" value="TreeGrafter"/>
</dbReference>
<feature type="binding site" evidence="4">
    <location>
        <position position="43"/>
    </location>
    <ligand>
        <name>S-adenosyl-L-methionine</name>
        <dbReference type="ChEBI" id="CHEBI:59789"/>
    </ligand>
</feature>
<dbReference type="SMR" id="A2CAD5"/>
<protein>
    <submittedName>
        <fullName evidence="7">Probable glycine-sarcosine methyltransferase</fullName>
    </submittedName>
</protein>
<feature type="binding site" evidence="4">
    <location>
        <position position="52"/>
    </location>
    <ligand>
        <name>S-adenosyl-L-methionine</name>
        <dbReference type="ChEBI" id="CHEBI:59789"/>
    </ligand>
</feature>
<dbReference type="GO" id="GO:0005829">
    <property type="term" value="C:cytosol"/>
    <property type="evidence" value="ECO:0007669"/>
    <property type="project" value="TreeGrafter"/>
</dbReference>
<sequence>MTLTQHSQKPCQDDLQNFGDSPEEVRETDHYQQEYVEEFTDRWDRLIDWEARTEAEGDFFIRILREHGARSVLDVATGTGFHSVSLLKEGFDVISADGSPNMLARAFQNARDHGQLLRTAQADWRYLNRDIHGEFDAVICLGNSFTHLFREHDRRKALAEYYAVLKHNGILILDHRNYDRLLDVGVAVRSGKGNVYCGKDVNVSPEHVDEGLARFQYAFSDGSTYHLNMFPLRHSYVNRLMNEVGFQQITSFGDYLPGHDDPDFYVHVAEKEYKFDGDDSFDM</sequence>
<dbReference type="PROSITE" id="PS51600">
    <property type="entry name" value="SAM_GNMT"/>
    <property type="match status" value="1"/>
</dbReference>
<dbReference type="PANTHER" id="PTHR16458:SF2">
    <property type="entry name" value="GLYCINE N-METHYLTRANSFERASE"/>
    <property type="match status" value="1"/>
</dbReference>
<dbReference type="InterPro" id="IPR029063">
    <property type="entry name" value="SAM-dependent_MTases_sf"/>
</dbReference>
<dbReference type="GO" id="GO:0051289">
    <property type="term" value="P:protein homotetramerization"/>
    <property type="evidence" value="ECO:0007669"/>
    <property type="project" value="TreeGrafter"/>
</dbReference>
<dbReference type="InterPro" id="IPR014369">
    <property type="entry name" value="Gly/Sar_N_MeTrfase"/>
</dbReference>
<feature type="binding site" evidence="4">
    <location>
        <position position="76"/>
    </location>
    <ligand>
        <name>S-adenosyl-L-methionine</name>
        <dbReference type="ChEBI" id="CHEBI:59789"/>
    </ligand>
</feature>
<keyword evidence="1 7" id="KW-0489">Methyltransferase</keyword>
<dbReference type="CDD" id="cd02440">
    <property type="entry name" value="AdoMet_MTases"/>
    <property type="match status" value="1"/>
</dbReference>